<protein>
    <submittedName>
        <fullName evidence="1">Uncharacterized protein</fullName>
    </submittedName>
</protein>
<sequence>MSNLRDLLNPVGDDKYHVSRSLGDWLGVEQDRDHYMGDAPSAQELDINGSVDETSQAFWRALNGDVTEADNYLQSSLANTLA</sequence>
<dbReference type="AlphaFoldDB" id="X0GXX5"/>
<proteinExistence type="predicted"/>
<reference evidence="1" key="1">
    <citation type="submission" date="2011-11" db="EMBL/GenBank/DDBJ databases">
        <title>The Genome Sequence of Fusarium oxysporum PHW808.</title>
        <authorList>
            <consortium name="The Broad Institute Genome Sequencing Platform"/>
            <person name="Ma L.-J."/>
            <person name="Gale L.R."/>
            <person name="Schwartz D.C."/>
            <person name="Zhou S."/>
            <person name="Corby-Kistler H."/>
            <person name="Young S.K."/>
            <person name="Zeng Q."/>
            <person name="Gargeya S."/>
            <person name="Fitzgerald M."/>
            <person name="Haas B."/>
            <person name="Abouelleil A."/>
            <person name="Alvarado L."/>
            <person name="Arachchi H.M."/>
            <person name="Berlin A."/>
            <person name="Brown A."/>
            <person name="Chapman S.B."/>
            <person name="Chen Z."/>
            <person name="Dunbar C."/>
            <person name="Freedman E."/>
            <person name="Gearin G."/>
            <person name="Goldberg J."/>
            <person name="Griggs A."/>
            <person name="Gujja S."/>
            <person name="Heiman D."/>
            <person name="Howarth C."/>
            <person name="Larson L."/>
            <person name="Lui A."/>
            <person name="MacDonald P.J.P."/>
            <person name="Montmayeur A."/>
            <person name="Murphy C."/>
            <person name="Neiman D."/>
            <person name="Pearson M."/>
            <person name="Priest M."/>
            <person name="Roberts A."/>
            <person name="Saif S."/>
            <person name="Shea T."/>
            <person name="Shenoy N."/>
            <person name="Sisk P."/>
            <person name="Stolte C."/>
            <person name="Sykes S."/>
            <person name="Wortman J."/>
            <person name="Nusbaum C."/>
            <person name="Birren B."/>
        </authorList>
    </citation>
    <scope>NUCLEOTIDE SEQUENCE [LARGE SCALE GENOMIC DNA]</scope>
    <source>
        <strain evidence="1">54008</strain>
    </source>
</reference>
<accession>X0GXX5</accession>
<dbReference type="EMBL" id="KK033308">
    <property type="protein sequence ID" value="EXL68228.1"/>
    <property type="molecule type" value="Genomic_DNA"/>
</dbReference>
<evidence type="ECO:0000313" key="1">
    <source>
        <dbReference type="EMBL" id="EXL68228.1"/>
    </source>
</evidence>
<dbReference type="HOGENOM" id="CLU_2558374_0_0_1"/>
<gene>
    <name evidence="1" type="ORF">FOPG_15702</name>
</gene>
<name>X0GXX5_FUSOX</name>
<dbReference type="Proteomes" id="UP000030676">
    <property type="component" value="Unassembled WGS sequence"/>
</dbReference>
<reference evidence="1" key="2">
    <citation type="submission" date="2014-03" db="EMBL/GenBank/DDBJ databases">
        <title>The Genome Annotation of Fusarium oxysporum PHW808.</title>
        <authorList>
            <consortium name="The Broad Institute Genomics Platform"/>
            <person name="Ma L.-J."/>
            <person name="Corby-Kistler H."/>
            <person name="Broz K."/>
            <person name="Gale L.R."/>
            <person name="Jonkers W."/>
            <person name="O'Donnell K."/>
            <person name="Ploetz R."/>
            <person name="Steinberg C."/>
            <person name="Schwartz D.C."/>
            <person name="VanEtten H."/>
            <person name="Zhou S."/>
            <person name="Young S.K."/>
            <person name="Zeng Q."/>
            <person name="Gargeya S."/>
            <person name="Fitzgerald M."/>
            <person name="Abouelleil A."/>
            <person name="Alvarado L."/>
            <person name="Chapman S.B."/>
            <person name="Gainer-Dewar J."/>
            <person name="Goldberg J."/>
            <person name="Griggs A."/>
            <person name="Gujja S."/>
            <person name="Hansen M."/>
            <person name="Howarth C."/>
            <person name="Imamovic A."/>
            <person name="Ireland A."/>
            <person name="Larimer J."/>
            <person name="McCowan C."/>
            <person name="Murphy C."/>
            <person name="Pearson M."/>
            <person name="Poon T.W."/>
            <person name="Priest M."/>
            <person name="Roberts A."/>
            <person name="Saif S."/>
            <person name="Shea T."/>
            <person name="Sykes S."/>
            <person name="Wortman J."/>
            <person name="Nusbaum C."/>
            <person name="Birren B."/>
        </authorList>
    </citation>
    <scope>NUCLEOTIDE SEQUENCE</scope>
    <source>
        <strain evidence="1">54008</strain>
    </source>
</reference>
<organism evidence="1">
    <name type="scientific">Fusarium oxysporum f. sp. conglutinans race 2 54008</name>
    <dbReference type="NCBI Taxonomy" id="1089457"/>
    <lineage>
        <taxon>Eukaryota</taxon>
        <taxon>Fungi</taxon>
        <taxon>Dikarya</taxon>
        <taxon>Ascomycota</taxon>
        <taxon>Pezizomycotina</taxon>
        <taxon>Sordariomycetes</taxon>
        <taxon>Hypocreomycetidae</taxon>
        <taxon>Hypocreales</taxon>
        <taxon>Nectriaceae</taxon>
        <taxon>Fusarium</taxon>
        <taxon>Fusarium oxysporum species complex</taxon>
    </lineage>
</organism>